<dbReference type="EMBL" id="JADFTS010000004">
    <property type="protein sequence ID" value="KAF9610124.1"/>
    <property type="molecule type" value="Genomic_DNA"/>
</dbReference>
<dbReference type="AlphaFoldDB" id="A0A835I3W1"/>
<evidence type="ECO:0000313" key="2">
    <source>
        <dbReference type="Proteomes" id="UP000631114"/>
    </source>
</evidence>
<proteinExistence type="predicted"/>
<comment type="caution">
    <text evidence="1">The sequence shown here is derived from an EMBL/GenBank/DDBJ whole genome shotgun (WGS) entry which is preliminary data.</text>
</comment>
<reference evidence="1 2" key="1">
    <citation type="submission" date="2020-10" db="EMBL/GenBank/DDBJ databases">
        <title>The Coptis chinensis genome and diversification of protoberbering-type alkaloids.</title>
        <authorList>
            <person name="Wang B."/>
            <person name="Shu S."/>
            <person name="Song C."/>
            <person name="Liu Y."/>
        </authorList>
    </citation>
    <scope>NUCLEOTIDE SEQUENCE [LARGE SCALE GENOMIC DNA]</scope>
    <source>
        <strain evidence="1">HL-2020</strain>
        <tissue evidence="1">Leaf</tissue>
    </source>
</reference>
<evidence type="ECO:0000313" key="1">
    <source>
        <dbReference type="EMBL" id="KAF9610124.1"/>
    </source>
</evidence>
<organism evidence="1 2">
    <name type="scientific">Coptis chinensis</name>
    <dbReference type="NCBI Taxonomy" id="261450"/>
    <lineage>
        <taxon>Eukaryota</taxon>
        <taxon>Viridiplantae</taxon>
        <taxon>Streptophyta</taxon>
        <taxon>Embryophyta</taxon>
        <taxon>Tracheophyta</taxon>
        <taxon>Spermatophyta</taxon>
        <taxon>Magnoliopsida</taxon>
        <taxon>Ranunculales</taxon>
        <taxon>Ranunculaceae</taxon>
        <taxon>Coptidoideae</taxon>
        <taxon>Coptis</taxon>
    </lineage>
</organism>
<accession>A0A835I3W1</accession>
<protein>
    <submittedName>
        <fullName evidence="1">Uncharacterized protein</fullName>
    </submittedName>
</protein>
<keyword evidence="2" id="KW-1185">Reference proteome</keyword>
<name>A0A835I3W1_9MAGN</name>
<feature type="non-terminal residue" evidence="1">
    <location>
        <position position="45"/>
    </location>
</feature>
<sequence>MPDKGTATTILILSVSDLILKLEYCSLFHNRLSSPKKSNGNGSNQ</sequence>
<gene>
    <name evidence="1" type="ORF">IFM89_019989</name>
</gene>
<dbReference type="Proteomes" id="UP000631114">
    <property type="component" value="Unassembled WGS sequence"/>
</dbReference>